<keyword evidence="4" id="KW-0411">Iron-sulfur</keyword>
<keyword evidence="3" id="KW-0408">Iron</keyword>
<proteinExistence type="predicted"/>
<evidence type="ECO:0000256" key="3">
    <source>
        <dbReference type="ARBA" id="ARBA00023004"/>
    </source>
</evidence>
<gene>
    <name evidence="7" type="ORF">METZ01_LOCUS474899</name>
</gene>
<feature type="domain" description="Rieske" evidence="6">
    <location>
        <begin position="29"/>
        <end position="126"/>
    </location>
</feature>
<keyword evidence="1" id="KW-0001">2Fe-2S</keyword>
<dbReference type="EMBL" id="UINC01202309">
    <property type="protein sequence ID" value="SVE22045.1"/>
    <property type="molecule type" value="Genomic_DNA"/>
</dbReference>
<evidence type="ECO:0000256" key="4">
    <source>
        <dbReference type="ARBA" id="ARBA00023014"/>
    </source>
</evidence>
<evidence type="ECO:0000256" key="5">
    <source>
        <dbReference type="ARBA" id="ARBA00034078"/>
    </source>
</evidence>
<organism evidence="7">
    <name type="scientific">marine metagenome</name>
    <dbReference type="NCBI Taxonomy" id="408172"/>
    <lineage>
        <taxon>unclassified sequences</taxon>
        <taxon>metagenomes</taxon>
        <taxon>ecological metagenomes</taxon>
    </lineage>
</organism>
<dbReference type="PANTHER" id="PTHR21496:SF0">
    <property type="entry name" value="RIESKE DOMAIN-CONTAINING PROTEIN"/>
    <property type="match status" value="1"/>
</dbReference>
<accession>A0A383BRU5</accession>
<evidence type="ECO:0000256" key="1">
    <source>
        <dbReference type="ARBA" id="ARBA00022714"/>
    </source>
</evidence>
<protein>
    <recommendedName>
        <fullName evidence="6">Rieske domain-containing protein</fullName>
    </recommendedName>
</protein>
<keyword evidence="2" id="KW-0479">Metal-binding</keyword>
<dbReference type="PROSITE" id="PS51296">
    <property type="entry name" value="RIESKE"/>
    <property type="match status" value="1"/>
</dbReference>
<dbReference type="GO" id="GO:0046872">
    <property type="term" value="F:metal ion binding"/>
    <property type="evidence" value="ECO:0007669"/>
    <property type="project" value="UniProtKB-KW"/>
</dbReference>
<dbReference type="Gene3D" id="2.102.10.10">
    <property type="entry name" value="Rieske [2Fe-2S] iron-sulphur domain"/>
    <property type="match status" value="1"/>
</dbReference>
<dbReference type="SUPFAM" id="SSF50022">
    <property type="entry name" value="ISP domain"/>
    <property type="match status" value="1"/>
</dbReference>
<dbReference type="GO" id="GO:0051537">
    <property type="term" value="F:2 iron, 2 sulfur cluster binding"/>
    <property type="evidence" value="ECO:0007669"/>
    <property type="project" value="UniProtKB-KW"/>
</dbReference>
<evidence type="ECO:0000313" key="7">
    <source>
        <dbReference type="EMBL" id="SVE22045.1"/>
    </source>
</evidence>
<dbReference type="PANTHER" id="PTHR21496">
    <property type="entry name" value="FERREDOXIN-RELATED"/>
    <property type="match status" value="1"/>
</dbReference>
<reference evidence="7" key="1">
    <citation type="submission" date="2018-05" db="EMBL/GenBank/DDBJ databases">
        <authorList>
            <person name="Lanie J.A."/>
            <person name="Ng W.-L."/>
            <person name="Kazmierczak K.M."/>
            <person name="Andrzejewski T.M."/>
            <person name="Davidsen T.M."/>
            <person name="Wayne K.J."/>
            <person name="Tettelin H."/>
            <person name="Glass J.I."/>
            <person name="Rusch D."/>
            <person name="Podicherti R."/>
            <person name="Tsui H.-C.T."/>
            <person name="Winkler M.E."/>
        </authorList>
    </citation>
    <scope>NUCLEOTIDE SEQUENCE</scope>
</reference>
<dbReference type="AlphaFoldDB" id="A0A383BRU5"/>
<dbReference type="InterPro" id="IPR036922">
    <property type="entry name" value="Rieske_2Fe-2S_sf"/>
</dbReference>
<dbReference type="Pfam" id="PF00355">
    <property type="entry name" value="Rieske"/>
    <property type="match status" value="1"/>
</dbReference>
<sequence length="130" mass="13924">MSLQDAKVAKGVVAGPANQRAGGRMAEFKLALKVEYLKPGEMVKVDISATPVLIGNVDGEFFAVSNICPHSVRPMLEHKSSMHNNQVKCPHHGSIFDVATGSLVKGLATESLETYEVRVMGDDVFVKVGS</sequence>
<comment type="cofactor">
    <cofactor evidence="5">
        <name>[2Fe-2S] cluster</name>
        <dbReference type="ChEBI" id="CHEBI:190135"/>
    </cofactor>
</comment>
<evidence type="ECO:0000256" key="2">
    <source>
        <dbReference type="ARBA" id="ARBA00022723"/>
    </source>
</evidence>
<evidence type="ECO:0000259" key="6">
    <source>
        <dbReference type="PROSITE" id="PS51296"/>
    </source>
</evidence>
<dbReference type="InterPro" id="IPR017941">
    <property type="entry name" value="Rieske_2Fe-2S"/>
</dbReference>
<name>A0A383BRU5_9ZZZZ</name>